<comment type="caution">
    <text evidence="2">The sequence shown here is derived from an EMBL/GenBank/DDBJ whole genome shotgun (WGS) entry which is preliminary data.</text>
</comment>
<dbReference type="SUPFAM" id="SSF53756">
    <property type="entry name" value="UDP-Glycosyltransferase/glycogen phosphorylase"/>
    <property type="match status" value="1"/>
</dbReference>
<gene>
    <name evidence="2" type="ORF">JOC73_000768</name>
</gene>
<dbReference type="Pfam" id="PF04230">
    <property type="entry name" value="PS_pyruv_trans"/>
    <property type="match status" value="1"/>
</dbReference>
<proteinExistence type="predicted"/>
<evidence type="ECO:0000313" key="2">
    <source>
        <dbReference type="EMBL" id="MBM7614257.1"/>
    </source>
</evidence>
<evidence type="ECO:0000259" key="1">
    <source>
        <dbReference type="Pfam" id="PF04230"/>
    </source>
</evidence>
<dbReference type="PANTHER" id="PTHR36836">
    <property type="entry name" value="COLANIC ACID BIOSYNTHESIS PROTEIN WCAK"/>
    <property type="match status" value="1"/>
</dbReference>
<keyword evidence="2" id="KW-0808">Transferase</keyword>
<reference evidence="2 3" key="1">
    <citation type="submission" date="2021-01" db="EMBL/GenBank/DDBJ databases">
        <title>Genomic Encyclopedia of Type Strains, Phase IV (KMG-IV): sequencing the most valuable type-strain genomes for metagenomic binning, comparative biology and taxonomic classification.</title>
        <authorList>
            <person name="Goeker M."/>
        </authorList>
    </citation>
    <scope>NUCLEOTIDE SEQUENCE [LARGE SCALE GENOMIC DNA]</scope>
    <source>
        <strain evidence="2 3">DSM 25890</strain>
    </source>
</reference>
<sequence length="359" mass="40452">MKNVLLFGYYGFQNTGDEALLQTIVGRMKKVRPKINITVLTYNEEETSKQYGVKAVNRNDMKKVLKAIKDSDVVISGGGSVLQDVTSSRSLLYYLAIIFTAKRLGKKVMFYGNGFGPITKGINKKICKYILDQVDVITVRDHPSKELMQSIGVKKNIQVTADVAFGMELPTVEKVDKLLRQEGLDQSKKIVGISVRSWKDHEDYKKVIAKMGDYLQKANHEVVFVPMHFPDDVNVSFQIADMMETKAKVLTNQYSPEELLTVISGLDLMVGMRLHSLIFAAIANVPMVGLEYDDKINSFLKLVNQRNAGRVESLDQIRLFTAIDEILQNCAFAKQELDQATAILRKKANMTQEIFLDLL</sequence>
<evidence type="ECO:0000313" key="3">
    <source>
        <dbReference type="Proteomes" id="UP001314796"/>
    </source>
</evidence>
<keyword evidence="3" id="KW-1185">Reference proteome</keyword>
<feature type="domain" description="Polysaccharide pyruvyl transferase" evidence="1">
    <location>
        <begin position="14"/>
        <end position="293"/>
    </location>
</feature>
<name>A0ABS2NMT5_9FIRM</name>
<dbReference type="Gene3D" id="3.40.50.2000">
    <property type="entry name" value="Glycogen Phosphorylase B"/>
    <property type="match status" value="1"/>
</dbReference>
<dbReference type="GO" id="GO:0016740">
    <property type="term" value="F:transferase activity"/>
    <property type="evidence" value="ECO:0007669"/>
    <property type="project" value="UniProtKB-KW"/>
</dbReference>
<organism evidence="2 3">
    <name type="scientific">Alkaliphilus hydrothermalis</name>
    <dbReference type="NCBI Taxonomy" id="1482730"/>
    <lineage>
        <taxon>Bacteria</taxon>
        <taxon>Bacillati</taxon>
        <taxon>Bacillota</taxon>
        <taxon>Clostridia</taxon>
        <taxon>Peptostreptococcales</taxon>
        <taxon>Natronincolaceae</taxon>
        <taxon>Alkaliphilus</taxon>
    </lineage>
</organism>
<accession>A0ABS2NMT5</accession>
<dbReference type="Proteomes" id="UP001314796">
    <property type="component" value="Unassembled WGS sequence"/>
</dbReference>
<dbReference type="NCBIfam" id="TIGR03609">
    <property type="entry name" value="S_layer_CsaB"/>
    <property type="match status" value="1"/>
</dbReference>
<dbReference type="InterPro" id="IPR007345">
    <property type="entry name" value="Polysacch_pyruvyl_Trfase"/>
</dbReference>
<dbReference type="RefSeq" id="WP_204400535.1">
    <property type="nucleotide sequence ID" value="NZ_JAFBEE010000003.1"/>
</dbReference>
<dbReference type="PANTHER" id="PTHR36836:SF1">
    <property type="entry name" value="COLANIC ACID BIOSYNTHESIS PROTEIN WCAK"/>
    <property type="match status" value="1"/>
</dbReference>
<dbReference type="InterPro" id="IPR019896">
    <property type="entry name" value="Polysacch_pyruvyl_Trfase_CsaB"/>
</dbReference>
<dbReference type="EMBL" id="JAFBEE010000003">
    <property type="protein sequence ID" value="MBM7614257.1"/>
    <property type="molecule type" value="Genomic_DNA"/>
</dbReference>
<protein>
    <submittedName>
        <fullName evidence="2">Polysaccharide pyruvyl transferase CsaB</fullName>
    </submittedName>
</protein>